<evidence type="ECO:0000256" key="3">
    <source>
        <dbReference type="SAM" id="MobiDB-lite"/>
    </source>
</evidence>
<evidence type="ECO:0000313" key="6">
    <source>
        <dbReference type="Proteomes" id="UP000774617"/>
    </source>
</evidence>
<keyword evidence="6" id="KW-1185">Reference proteome</keyword>
<dbReference type="EMBL" id="JAGTJR010000086">
    <property type="protein sequence ID" value="KAH7012402.1"/>
    <property type="molecule type" value="Genomic_DNA"/>
</dbReference>
<evidence type="ECO:0000259" key="4">
    <source>
        <dbReference type="Pfam" id="PF08797"/>
    </source>
</evidence>
<gene>
    <name evidence="5" type="ORF">B0J12DRAFT_733656</name>
</gene>
<accession>A0ABQ8FRP8</accession>
<dbReference type="InterPro" id="IPR014905">
    <property type="entry name" value="HIRAN"/>
</dbReference>
<feature type="region of interest" description="Disordered" evidence="3">
    <location>
        <begin position="1"/>
        <end position="45"/>
    </location>
</feature>
<evidence type="ECO:0000256" key="2">
    <source>
        <dbReference type="ARBA" id="ARBA00022801"/>
    </source>
</evidence>
<dbReference type="Proteomes" id="UP000774617">
    <property type="component" value="Unassembled WGS sequence"/>
</dbReference>
<protein>
    <recommendedName>
        <fullName evidence="4">HIRAN domain-containing protein</fullName>
    </recommendedName>
</protein>
<organism evidence="5 6">
    <name type="scientific">Macrophomina phaseolina</name>
    <dbReference type="NCBI Taxonomy" id="35725"/>
    <lineage>
        <taxon>Eukaryota</taxon>
        <taxon>Fungi</taxon>
        <taxon>Dikarya</taxon>
        <taxon>Ascomycota</taxon>
        <taxon>Pezizomycotina</taxon>
        <taxon>Dothideomycetes</taxon>
        <taxon>Dothideomycetes incertae sedis</taxon>
        <taxon>Botryosphaeriales</taxon>
        <taxon>Botryosphaeriaceae</taxon>
        <taxon>Macrophomina</taxon>
    </lineage>
</organism>
<dbReference type="Gene3D" id="3.30.70.2330">
    <property type="match status" value="1"/>
</dbReference>
<sequence>MVGSSRKRTIDLTAGDDDDVQINGSQTRKNPRLSNIPIGSGHNEEWDESALEEVVDPSQNYNDRAFIQYMLYGTLNTKIVGVRYYDGYATIGEMVILRREPQNPVGSSPLSQ</sequence>
<reference evidence="5 6" key="1">
    <citation type="journal article" date="2021" name="Nat. Commun.">
        <title>Genetic determinants of endophytism in the Arabidopsis root mycobiome.</title>
        <authorList>
            <person name="Mesny F."/>
            <person name="Miyauchi S."/>
            <person name="Thiergart T."/>
            <person name="Pickel B."/>
            <person name="Atanasova L."/>
            <person name="Karlsson M."/>
            <person name="Huettel B."/>
            <person name="Barry K.W."/>
            <person name="Haridas S."/>
            <person name="Chen C."/>
            <person name="Bauer D."/>
            <person name="Andreopoulos W."/>
            <person name="Pangilinan J."/>
            <person name="LaButti K."/>
            <person name="Riley R."/>
            <person name="Lipzen A."/>
            <person name="Clum A."/>
            <person name="Drula E."/>
            <person name="Henrissat B."/>
            <person name="Kohler A."/>
            <person name="Grigoriev I.V."/>
            <person name="Martin F.M."/>
            <person name="Hacquard S."/>
        </authorList>
    </citation>
    <scope>NUCLEOTIDE SEQUENCE [LARGE SCALE GENOMIC DNA]</scope>
    <source>
        <strain evidence="5 6">MPI-SDFR-AT-0080</strain>
    </source>
</reference>
<comment type="caution">
    <text evidence="5">The sequence shown here is derived from an EMBL/GenBank/DDBJ whole genome shotgun (WGS) entry which is preliminary data.</text>
</comment>
<keyword evidence="2" id="KW-0378">Hydrolase</keyword>
<proteinExistence type="predicted"/>
<evidence type="ECO:0000256" key="1">
    <source>
        <dbReference type="ARBA" id="ARBA00022723"/>
    </source>
</evidence>
<feature type="domain" description="HIRAN" evidence="4">
    <location>
        <begin position="72"/>
        <end position="104"/>
    </location>
</feature>
<dbReference type="Pfam" id="PF08797">
    <property type="entry name" value="HIRAN"/>
    <property type="match status" value="1"/>
</dbReference>
<name>A0ABQ8FRP8_9PEZI</name>
<keyword evidence="1" id="KW-0479">Metal-binding</keyword>
<evidence type="ECO:0000313" key="5">
    <source>
        <dbReference type="EMBL" id="KAH7012402.1"/>
    </source>
</evidence>